<name>A0ABT8X8X6_9HYPH</name>
<organism evidence="2 3">
    <name type="scientific">Shinella curvata</name>
    <dbReference type="NCBI Taxonomy" id="1817964"/>
    <lineage>
        <taxon>Bacteria</taxon>
        <taxon>Pseudomonadati</taxon>
        <taxon>Pseudomonadota</taxon>
        <taxon>Alphaproteobacteria</taxon>
        <taxon>Hyphomicrobiales</taxon>
        <taxon>Rhizobiaceae</taxon>
        <taxon>Shinella</taxon>
    </lineage>
</organism>
<gene>
    <name evidence="2" type="ORF">GB928_001745</name>
</gene>
<reference evidence="2" key="1">
    <citation type="submission" date="2022-04" db="EMBL/GenBank/DDBJ databases">
        <title>Shinella lacus sp. nov., a novel member of the genus Shinella from water.</title>
        <authorList>
            <person name="Deng Y."/>
        </authorList>
    </citation>
    <scope>NUCLEOTIDE SEQUENCE</scope>
    <source>
        <strain evidence="2">JCM 31239</strain>
    </source>
</reference>
<dbReference type="Pfam" id="PF07394">
    <property type="entry name" value="DUF1501"/>
    <property type="match status" value="1"/>
</dbReference>
<keyword evidence="3" id="KW-1185">Reference proteome</keyword>
<evidence type="ECO:0000256" key="1">
    <source>
        <dbReference type="SAM" id="SignalP"/>
    </source>
</evidence>
<feature type="signal peptide" evidence="1">
    <location>
        <begin position="1"/>
        <end position="29"/>
    </location>
</feature>
<feature type="chain" id="PRO_5047217738" evidence="1">
    <location>
        <begin position="30"/>
        <end position="390"/>
    </location>
</feature>
<dbReference type="InterPro" id="IPR010869">
    <property type="entry name" value="DUF1501"/>
</dbReference>
<dbReference type="EMBL" id="WHSC02000001">
    <property type="protein sequence ID" value="MDO6119899.1"/>
    <property type="molecule type" value="Genomic_DNA"/>
</dbReference>
<proteinExistence type="predicted"/>
<dbReference type="PANTHER" id="PTHR43737:SF1">
    <property type="entry name" value="DUF1501 DOMAIN-CONTAINING PROTEIN"/>
    <property type="match status" value="1"/>
</dbReference>
<dbReference type="PANTHER" id="PTHR43737">
    <property type="entry name" value="BLL7424 PROTEIN"/>
    <property type="match status" value="1"/>
</dbReference>
<sequence>MTSEINRRAFLAGACCLAASPLVTPVSFAAMPGENRLVTIVLRGAMDGLALVQPYGDPALRLLRPILALGVDDGLIDLDGFFGLHPMAKDLLPLWKAGELGFVHAISTPYRDARSHFDGQDMLESGGAGVKAERTGWLNRAIAGIPRPADRRAIDVTTTAELILSGKSQVDVWSTRADLAFTEDEQAFFVRLYRNDPDFAMALREATETDMFSDRIRAEEEKRSAGVRAVAELAAGMLSADHRIANFSINGWDTHVNQAKLFSKPVKDLVTAISTLKEKLSPAVWRKTAILAVTEFGRTARENGSEGTDHGTGGVAILAGGAVAGGKIYRDWPSLAENDLLEGRDLRPTTDLRQLAASMLHQQFGLSAHDLETSVFPGLGFDKRVAYLRG</sequence>
<protein>
    <submittedName>
        <fullName evidence="2">DUF1501 domain-containing protein</fullName>
    </submittedName>
</protein>
<dbReference type="RefSeq" id="WP_244759193.1">
    <property type="nucleotide sequence ID" value="NZ_JALJCJ010000001.1"/>
</dbReference>
<dbReference type="Proteomes" id="UP001177080">
    <property type="component" value="Unassembled WGS sequence"/>
</dbReference>
<dbReference type="PROSITE" id="PS51318">
    <property type="entry name" value="TAT"/>
    <property type="match status" value="1"/>
</dbReference>
<evidence type="ECO:0000313" key="3">
    <source>
        <dbReference type="Proteomes" id="UP001177080"/>
    </source>
</evidence>
<accession>A0ABT8X8X6</accession>
<comment type="caution">
    <text evidence="2">The sequence shown here is derived from an EMBL/GenBank/DDBJ whole genome shotgun (WGS) entry which is preliminary data.</text>
</comment>
<keyword evidence="1" id="KW-0732">Signal</keyword>
<dbReference type="InterPro" id="IPR006311">
    <property type="entry name" value="TAT_signal"/>
</dbReference>
<evidence type="ECO:0000313" key="2">
    <source>
        <dbReference type="EMBL" id="MDO6119899.1"/>
    </source>
</evidence>